<dbReference type="NCBIfam" id="TIGR00690">
    <property type="entry name" value="rpoZ"/>
    <property type="match status" value="1"/>
</dbReference>
<evidence type="ECO:0000313" key="12">
    <source>
        <dbReference type="EMBL" id="GBH29274.1"/>
    </source>
</evidence>
<comment type="function">
    <text evidence="11">Promotes RNA polymerase assembly. Latches the N- and C-terminal regions of the beta' subunit thereby facilitating its interaction with the beta and alpha subunits.</text>
</comment>
<evidence type="ECO:0000256" key="11">
    <source>
        <dbReference type="HAMAP-Rule" id="MF_00366"/>
    </source>
</evidence>
<dbReference type="Pfam" id="PF01192">
    <property type="entry name" value="RNA_pol_Rpb6"/>
    <property type="match status" value="1"/>
</dbReference>
<proteinExistence type="inferred from homology"/>
<dbReference type="InterPro" id="IPR003716">
    <property type="entry name" value="DNA-dir_RNA_pol_omega"/>
</dbReference>
<dbReference type="PANTHER" id="PTHR34476:SF1">
    <property type="entry name" value="DNA-DIRECTED RNA POLYMERASE SUBUNIT OMEGA"/>
    <property type="match status" value="1"/>
</dbReference>
<evidence type="ECO:0000256" key="1">
    <source>
        <dbReference type="ARBA" id="ARBA00006711"/>
    </source>
</evidence>
<dbReference type="EC" id="2.7.7.6" evidence="2 11"/>
<dbReference type="GO" id="GO:0006351">
    <property type="term" value="P:DNA-templated transcription"/>
    <property type="evidence" value="ECO:0007669"/>
    <property type="project" value="UniProtKB-UniRule"/>
</dbReference>
<comment type="caution">
    <text evidence="12">The sequence shown here is derived from an EMBL/GenBank/DDBJ whole genome shotgun (WGS) entry which is preliminary data.</text>
</comment>
<gene>
    <name evidence="11" type="primary">rpoZ</name>
    <name evidence="12" type="ORF">MBESOW_P0527</name>
</gene>
<evidence type="ECO:0000256" key="3">
    <source>
        <dbReference type="ARBA" id="ARBA00013725"/>
    </source>
</evidence>
<accession>A0A401IXY7</accession>
<dbReference type="GO" id="GO:0003677">
    <property type="term" value="F:DNA binding"/>
    <property type="evidence" value="ECO:0007669"/>
    <property type="project" value="UniProtKB-UniRule"/>
</dbReference>
<evidence type="ECO:0000256" key="6">
    <source>
        <dbReference type="ARBA" id="ARBA00022695"/>
    </source>
</evidence>
<dbReference type="AlphaFoldDB" id="A0A401IXY7"/>
<comment type="catalytic activity">
    <reaction evidence="10 11">
        <text>RNA(n) + a ribonucleoside 5'-triphosphate = RNA(n+1) + diphosphate</text>
        <dbReference type="Rhea" id="RHEA:21248"/>
        <dbReference type="Rhea" id="RHEA-COMP:14527"/>
        <dbReference type="Rhea" id="RHEA-COMP:17342"/>
        <dbReference type="ChEBI" id="CHEBI:33019"/>
        <dbReference type="ChEBI" id="CHEBI:61557"/>
        <dbReference type="ChEBI" id="CHEBI:140395"/>
        <dbReference type="EC" id="2.7.7.6"/>
    </reaction>
</comment>
<evidence type="ECO:0000256" key="9">
    <source>
        <dbReference type="ARBA" id="ARBA00030998"/>
    </source>
</evidence>
<evidence type="ECO:0000256" key="8">
    <source>
        <dbReference type="ARBA" id="ARBA00029924"/>
    </source>
</evidence>
<keyword evidence="6 11" id="KW-0548">Nucleotidyltransferase</keyword>
<evidence type="ECO:0000313" key="13">
    <source>
        <dbReference type="Proteomes" id="UP000290975"/>
    </source>
</evidence>
<dbReference type="GO" id="GO:0000428">
    <property type="term" value="C:DNA-directed RNA polymerase complex"/>
    <property type="evidence" value="ECO:0007669"/>
    <property type="project" value="UniProtKB-KW"/>
</dbReference>
<dbReference type="HAMAP" id="MF_00366">
    <property type="entry name" value="RNApol_bact_RpoZ"/>
    <property type="match status" value="1"/>
</dbReference>
<sequence>MLQEARLARVTVEDCVDKVTNRFDLVLLAAQRAREISGGAELTVDRDRDKNPVVALREIAEETVLPAELHDSVVASLQKVQIDDDDTPDEIGSIAQSAEALRLTAAAPPRNQNIGGDYDG</sequence>
<dbReference type="GO" id="GO:0003899">
    <property type="term" value="F:DNA-directed RNA polymerase activity"/>
    <property type="evidence" value="ECO:0007669"/>
    <property type="project" value="UniProtKB-UniRule"/>
</dbReference>
<dbReference type="STRING" id="1192759.GCA_000277525_03134"/>
<dbReference type="Proteomes" id="UP000290975">
    <property type="component" value="Unassembled WGS sequence"/>
</dbReference>
<organism evidence="12 13">
    <name type="scientific">Sphingobium xenophagum</name>
    <dbReference type="NCBI Taxonomy" id="121428"/>
    <lineage>
        <taxon>Bacteria</taxon>
        <taxon>Pseudomonadati</taxon>
        <taxon>Pseudomonadota</taxon>
        <taxon>Alphaproteobacteria</taxon>
        <taxon>Sphingomonadales</taxon>
        <taxon>Sphingomonadaceae</taxon>
        <taxon>Sphingobium</taxon>
    </lineage>
</organism>
<dbReference type="EMBL" id="BBQY01000001">
    <property type="protein sequence ID" value="GBH29274.1"/>
    <property type="molecule type" value="Genomic_DNA"/>
</dbReference>
<comment type="similarity">
    <text evidence="1 11">Belongs to the RNA polymerase subunit omega family.</text>
</comment>
<keyword evidence="4 11" id="KW-0240">DNA-directed RNA polymerase</keyword>
<dbReference type="InterPro" id="IPR036161">
    <property type="entry name" value="RPB6/omega-like_sf"/>
</dbReference>
<dbReference type="InterPro" id="IPR006110">
    <property type="entry name" value="Pol_omega/Rpo6/RPB6"/>
</dbReference>
<evidence type="ECO:0000256" key="7">
    <source>
        <dbReference type="ARBA" id="ARBA00023163"/>
    </source>
</evidence>
<dbReference type="SMART" id="SM01409">
    <property type="entry name" value="RNA_pol_Rpb6"/>
    <property type="match status" value="1"/>
</dbReference>
<keyword evidence="13" id="KW-1185">Reference proteome</keyword>
<dbReference type="Gene3D" id="3.90.940.10">
    <property type="match status" value="1"/>
</dbReference>
<dbReference type="SUPFAM" id="SSF63562">
    <property type="entry name" value="RPB6/omega subunit-like"/>
    <property type="match status" value="1"/>
</dbReference>
<comment type="subunit">
    <text evidence="11">The RNAP catalytic core consists of 2 alpha, 1 beta, 1 beta' and 1 omega subunit. When a sigma factor is associated with the core the holoenzyme is formed, which can initiate transcription.</text>
</comment>
<dbReference type="PANTHER" id="PTHR34476">
    <property type="entry name" value="DNA-DIRECTED RNA POLYMERASE SUBUNIT OMEGA"/>
    <property type="match status" value="1"/>
</dbReference>
<evidence type="ECO:0000256" key="10">
    <source>
        <dbReference type="ARBA" id="ARBA00048552"/>
    </source>
</evidence>
<evidence type="ECO:0000256" key="2">
    <source>
        <dbReference type="ARBA" id="ARBA00012418"/>
    </source>
</evidence>
<keyword evidence="5 11" id="KW-0808">Transferase</keyword>
<evidence type="ECO:0000256" key="4">
    <source>
        <dbReference type="ARBA" id="ARBA00022478"/>
    </source>
</evidence>
<reference evidence="12 13" key="1">
    <citation type="submission" date="2014-12" db="EMBL/GenBank/DDBJ databases">
        <title>Whole genome sequencing of Sphingobium xenophagum OW59.</title>
        <authorList>
            <person name="Ohta Y."/>
            <person name="Nishi S."/>
            <person name="Hatada Y."/>
        </authorList>
    </citation>
    <scope>NUCLEOTIDE SEQUENCE [LARGE SCALE GENOMIC DNA]</scope>
    <source>
        <strain evidence="12 13">OW59</strain>
    </source>
</reference>
<name>A0A401IXY7_SPHXE</name>
<evidence type="ECO:0000256" key="5">
    <source>
        <dbReference type="ARBA" id="ARBA00022679"/>
    </source>
</evidence>
<keyword evidence="7 11" id="KW-0804">Transcription</keyword>
<protein>
    <recommendedName>
        <fullName evidence="3 11">DNA-directed RNA polymerase subunit omega</fullName>
        <shortName evidence="11">RNAP omega subunit</shortName>
        <ecNumber evidence="2 11">2.7.7.6</ecNumber>
    </recommendedName>
    <alternativeName>
        <fullName evidence="9 11">RNA polymerase omega subunit</fullName>
    </alternativeName>
    <alternativeName>
        <fullName evidence="8 11">Transcriptase subunit omega</fullName>
    </alternativeName>
</protein>